<protein>
    <recommendedName>
        <fullName evidence="2">SH3 domain-containing protein</fullName>
    </recommendedName>
</protein>
<proteinExistence type="predicted"/>
<evidence type="ECO:0000313" key="1">
    <source>
        <dbReference type="EMBL" id="EXM27082.1"/>
    </source>
</evidence>
<reference evidence="1" key="1">
    <citation type="submission" date="2011-11" db="EMBL/GenBank/DDBJ databases">
        <title>The Genome Sequence of Fusarium oxysporum Cotton.</title>
        <authorList>
            <consortium name="The Broad Institute Genome Sequencing Platform"/>
            <person name="Ma L.-J."/>
            <person name="Gale L.R."/>
            <person name="Schwartz D.C."/>
            <person name="Zhou S."/>
            <person name="Corby-Kistler H."/>
            <person name="Young S.K."/>
            <person name="Zeng Q."/>
            <person name="Gargeya S."/>
            <person name="Fitzgerald M."/>
            <person name="Haas B."/>
            <person name="Abouelleil A."/>
            <person name="Alvarado L."/>
            <person name="Arachchi H.M."/>
            <person name="Berlin A."/>
            <person name="Brown A."/>
            <person name="Chapman S.B."/>
            <person name="Chen Z."/>
            <person name="Dunbar C."/>
            <person name="Freedman E."/>
            <person name="Gearin G."/>
            <person name="Goldberg J."/>
            <person name="Griggs A."/>
            <person name="Gujja S."/>
            <person name="Heiman D."/>
            <person name="Howarth C."/>
            <person name="Larson L."/>
            <person name="Lui A."/>
            <person name="MacDonald P.J.P."/>
            <person name="Montmayeur A."/>
            <person name="Murphy C."/>
            <person name="Neiman D."/>
            <person name="Pearson M."/>
            <person name="Priest M."/>
            <person name="Roberts A."/>
            <person name="Saif S."/>
            <person name="Shea T."/>
            <person name="Shenoy N."/>
            <person name="Sisk P."/>
            <person name="Stolte C."/>
            <person name="Sykes S."/>
            <person name="Wortman J."/>
            <person name="Nusbaum C."/>
            <person name="Birren B."/>
        </authorList>
    </citation>
    <scope>NUCLEOTIDE SEQUENCE [LARGE SCALE GENOMIC DNA]</scope>
    <source>
        <strain evidence="1">25433</strain>
    </source>
</reference>
<evidence type="ECO:0008006" key="2">
    <source>
        <dbReference type="Google" id="ProtNLM"/>
    </source>
</evidence>
<reference evidence="1" key="2">
    <citation type="submission" date="2012-05" db="EMBL/GenBank/DDBJ databases">
        <title>The Genome Annotation of Fusarium oxysporum Cotton.</title>
        <authorList>
            <consortium name="The Broad Institute Genomics Platform"/>
            <person name="Ma L.-J."/>
            <person name="Corby-Kistler H."/>
            <person name="Broz K."/>
            <person name="Gale L.R."/>
            <person name="Jonkers W."/>
            <person name="O'Donnell K."/>
            <person name="Ploetz R."/>
            <person name="Steinberg C."/>
            <person name="Schwartz D.C."/>
            <person name="VanEtten H."/>
            <person name="Zhou S."/>
            <person name="Young S.K."/>
            <person name="Zeng Q."/>
            <person name="Gargeya S."/>
            <person name="Fitzgerald M."/>
            <person name="Abouelleil A."/>
            <person name="Alvarado L."/>
            <person name="Chapman S.B."/>
            <person name="Gainer-Dewar J."/>
            <person name="Goldberg J."/>
            <person name="Griggs A."/>
            <person name="Gujja S."/>
            <person name="Hansen M."/>
            <person name="Howarth C."/>
            <person name="Imamovic A."/>
            <person name="Ireland A."/>
            <person name="Larimer J."/>
            <person name="McCowan C."/>
            <person name="Murphy C."/>
            <person name="Pearson M."/>
            <person name="Poon T.W."/>
            <person name="Priest M."/>
            <person name="Roberts A."/>
            <person name="Saif S."/>
            <person name="Shea T."/>
            <person name="Sykes S."/>
            <person name="Wortman J."/>
            <person name="Nusbaum C."/>
            <person name="Birren B."/>
        </authorList>
    </citation>
    <scope>NUCLEOTIDE SEQUENCE</scope>
    <source>
        <strain evidence="1">25433</strain>
    </source>
</reference>
<dbReference type="AlphaFoldDB" id="X0M0P5"/>
<dbReference type="HOGENOM" id="CLU_2004144_0_0_1"/>
<dbReference type="EMBL" id="JH657929">
    <property type="protein sequence ID" value="EXM27082.1"/>
    <property type="molecule type" value="Genomic_DNA"/>
</dbReference>
<organism evidence="1">
    <name type="scientific">Fusarium oxysporum f. sp. vasinfectum 25433</name>
    <dbReference type="NCBI Taxonomy" id="1089449"/>
    <lineage>
        <taxon>Eukaryota</taxon>
        <taxon>Fungi</taxon>
        <taxon>Dikarya</taxon>
        <taxon>Ascomycota</taxon>
        <taxon>Pezizomycotina</taxon>
        <taxon>Sordariomycetes</taxon>
        <taxon>Hypocreomycetidae</taxon>
        <taxon>Hypocreales</taxon>
        <taxon>Nectriaceae</taxon>
        <taxon>Fusarium</taxon>
        <taxon>Fusarium oxysporum species complex</taxon>
    </lineage>
</organism>
<dbReference type="Proteomes" id="UP000030701">
    <property type="component" value="Unassembled WGS sequence"/>
</dbReference>
<accession>X0M0P5</accession>
<name>X0M0P5_FUSOX</name>
<gene>
    <name evidence="1" type="ORF">FOTG_06491</name>
</gene>
<sequence length="134" mass="14709">MASQGSSSAPPRDVYACEVTRDWDPRALNARLPPGVTPPLKVKKGDCVWAFHINQGYGYIHLPTGDGHLRGWVPLNILKKGAIQAEELPIELPAEVRNFGSTAPQGTQTKSNASVLLKTLRILWKKIQSEQSLI</sequence>